<dbReference type="AlphaFoldDB" id="A0A0P7E029"/>
<evidence type="ECO:0000313" key="1">
    <source>
        <dbReference type="EMBL" id="KPM83389.1"/>
    </source>
</evidence>
<dbReference type="PATRIC" id="fig|570156.3.peg.3523"/>
<dbReference type="STRING" id="570156.AOG27_12180"/>
<comment type="caution">
    <text evidence="1">The sequence shown here is derived from an EMBL/GenBank/DDBJ whole genome shotgun (WGS) entry which is preliminary data.</text>
</comment>
<dbReference type="InterPro" id="IPR050464">
    <property type="entry name" value="Zeta_carotene_desat/Oxidored"/>
</dbReference>
<dbReference type="GO" id="GO:0004729">
    <property type="term" value="F:oxygen-dependent protoporphyrinogen oxidase activity"/>
    <property type="evidence" value="ECO:0007669"/>
    <property type="project" value="TreeGrafter"/>
</dbReference>
<dbReference type="EMBL" id="LJTC01000007">
    <property type="protein sequence ID" value="KPM83389.1"/>
    <property type="molecule type" value="Genomic_DNA"/>
</dbReference>
<dbReference type="InterPro" id="IPR036188">
    <property type="entry name" value="FAD/NAD-bd_sf"/>
</dbReference>
<sequence length="453" mass="50967">MKTCVVVGGGVCGLTASILLKKRYDRVLLVEQGTAVGGLLSSVKDDKGNIYDQGTHIPVTTGIQEVDDILFNFENNEIQWHQFQRLETGNYFAGSWDLETQTIDARKLNKDVYHIGIGEFLSSVLPSSAIDIETYLEETLGPTFYENLAKPVISKLYGKDVDKKRLSTNTSINYFGANRIKAFDENLTKILKQHPEIDKKLGFHNSSDYDTYLKAQNSSMPSYFYPNTDGVQLWISELVNKAQALGVEIITNTQVKKISESNGKIDSVELSNSDVIKTELVFWSAPPVFALHAGELPIHSYRPTFRTAYILHATFDKPLTNDKSHYLWNWDPSSEIFRITLYDNLRTEKSYSVSAEVLRDKSEAEFTLSEGINDLRSMGLIADGASLQSGFVQQIENTFPVPTNEFAESTAVNYQTLTSAYSNILVSGRFSGRCWLLHDVLRFAYEDIINYAK</sequence>
<name>A0A0P7E029_9GAMM</name>
<dbReference type="Pfam" id="PF13450">
    <property type="entry name" value="NAD_binding_8"/>
    <property type="match status" value="1"/>
</dbReference>
<proteinExistence type="predicted"/>
<dbReference type="RefSeq" id="WP_054553288.1">
    <property type="nucleotide sequence ID" value="NZ_LJTC01000007.1"/>
</dbReference>
<gene>
    <name evidence="1" type="ORF">AOG27_12180</name>
</gene>
<dbReference type="GO" id="GO:0006783">
    <property type="term" value="P:heme biosynthetic process"/>
    <property type="evidence" value="ECO:0007669"/>
    <property type="project" value="TreeGrafter"/>
</dbReference>
<evidence type="ECO:0000313" key="2">
    <source>
        <dbReference type="Proteomes" id="UP000050378"/>
    </source>
</evidence>
<dbReference type="Gene3D" id="3.50.50.60">
    <property type="entry name" value="FAD/NAD(P)-binding domain"/>
    <property type="match status" value="1"/>
</dbReference>
<reference evidence="1 2" key="1">
    <citation type="submission" date="2015-09" db="EMBL/GenBank/DDBJ databases">
        <title>Draft Genome Sequence of Pseudoalteromonas lipolytica UCD-48B.</title>
        <authorList>
            <person name="Krusor M."/>
            <person name="Coil D.A."/>
            <person name="Lang J.M."/>
            <person name="Eisen J.A."/>
            <person name="Alexiev A."/>
        </authorList>
    </citation>
    <scope>NUCLEOTIDE SEQUENCE [LARGE SCALE GENOMIC DNA]</scope>
    <source>
        <strain evidence="1 2">UCD-48B</strain>
    </source>
</reference>
<accession>A0A0P7E029</accession>
<dbReference type="OrthoDB" id="7022129at2"/>
<dbReference type="PANTHER" id="PTHR42923">
    <property type="entry name" value="PROTOPORPHYRINOGEN OXIDASE"/>
    <property type="match status" value="1"/>
</dbReference>
<dbReference type="PANTHER" id="PTHR42923:SF3">
    <property type="entry name" value="PROTOPORPHYRINOGEN OXIDASE"/>
    <property type="match status" value="1"/>
</dbReference>
<dbReference type="Proteomes" id="UP000050378">
    <property type="component" value="Unassembled WGS sequence"/>
</dbReference>
<dbReference type="SUPFAM" id="SSF51905">
    <property type="entry name" value="FAD/NAD(P)-binding domain"/>
    <property type="match status" value="1"/>
</dbReference>
<protein>
    <submittedName>
        <fullName evidence="1">FAD-dependent oxidoreductase</fullName>
    </submittedName>
</protein>
<organism evidence="1 2">
    <name type="scientific">Pseudoalteromonas lipolytica</name>
    <dbReference type="NCBI Taxonomy" id="570156"/>
    <lineage>
        <taxon>Bacteria</taxon>
        <taxon>Pseudomonadati</taxon>
        <taxon>Pseudomonadota</taxon>
        <taxon>Gammaproteobacteria</taxon>
        <taxon>Alteromonadales</taxon>
        <taxon>Pseudoalteromonadaceae</taxon>
        <taxon>Pseudoalteromonas</taxon>
    </lineage>
</organism>